<evidence type="ECO:0000313" key="1">
    <source>
        <dbReference type="EMBL" id="KAF9696406.1"/>
    </source>
</evidence>
<keyword evidence="2" id="KW-1185">Reference proteome</keyword>
<reference evidence="1" key="1">
    <citation type="submission" date="2018-12" db="EMBL/GenBank/DDBJ databases">
        <authorList>
            <person name="Syme R.A."/>
            <person name="Farfan-Caceres L."/>
            <person name="Lichtenzveig J."/>
        </authorList>
    </citation>
    <scope>NUCLEOTIDE SEQUENCE</scope>
    <source>
        <strain evidence="1">Al4</strain>
    </source>
</reference>
<protein>
    <submittedName>
        <fullName evidence="1">Uncharacterized protein</fullName>
    </submittedName>
</protein>
<accession>A0A8H7J3F0</accession>
<dbReference type="AlphaFoldDB" id="A0A8H7J3F0"/>
<evidence type="ECO:0000313" key="2">
    <source>
        <dbReference type="Proteomes" id="UP000651452"/>
    </source>
</evidence>
<name>A0A8H7J3F0_9PLEO</name>
<organism evidence="1 2">
    <name type="scientific">Ascochyta lentis</name>
    <dbReference type="NCBI Taxonomy" id="205686"/>
    <lineage>
        <taxon>Eukaryota</taxon>
        <taxon>Fungi</taxon>
        <taxon>Dikarya</taxon>
        <taxon>Ascomycota</taxon>
        <taxon>Pezizomycotina</taxon>
        <taxon>Dothideomycetes</taxon>
        <taxon>Pleosporomycetidae</taxon>
        <taxon>Pleosporales</taxon>
        <taxon>Pleosporineae</taxon>
        <taxon>Didymellaceae</taxon>
        <taxon>Ascochyta</taxon>
    </lineage>
</organism>
<gene>
    <name evidence="1" type="ORF">EKO04_005268</name>
</gene>
<sequence length="330" mass="36954">MSAPLDYEVVHCAPETDHDLELMNLTFNAKYDLSKYYIDPDLTAEIEAEKAKCAQLRKEIHQWKTKDLSNPEVMRVVFVDYIYESLKQIAELAVEAHANHWSHQLVKELGGAQKLRENVEAAEETARQIRQLGGLDAVKARMESEAAERAGGLQELETRTSSSELVSLKQAVQTLEAQVSAAAALQREVDKLDGIAEIEDQLKEFASLASSVDDMCSRNVSLRGLQDMGQMEKSYRHCLSILVKLGEIVAEHAVAKERANDAFGHAGVDLVDRFDSDLPDWLPDYVAELAINESNGCQLLESCKAAARASQKAKNTIWLEYKDRKYDRDL</sequence>
<reference evidence="1" key="2">
    <citation type="submission" date="2020-09" db="EMBL/GenBank/DDBJ databases">
        <title>Reference genome assembly for Australian Ascochyta lentis isolate Al4.</title>
        <authorList>
            <person name="Lee R.C."/>
            <person name="Farfan-Caceres L.M."/>
            <person name="Debler J.W."/>
            <person name="Williams A.H."/>
            <person name="Henares B.M."/>
        </authorList>
    </citation>
    <scope>NUCLEOTIDE SEQUENCE</scope>
    <source>
        <strain evidence="1">Al4</strain>
    </source>
</reference>
<dbReference type="EMBL" id="RZGK01000009">
    <property type="protein sequence ID" value="KAF9696406.1"/>
    <property type="molecule type" value="Genomic_DNA"/>
</dbReference>
<proteinExistence type="predicted"/>
<comment type="caution">
    <text evidence="1">The sequence shown here is derived from an EMBL/GenBank/DDBJ whole genome shotgun (WGS) entry which is preliminary data.</text>
</comment>
<dbReference type="Proteomes" id="UP000651452">
    <property type="component" value="Unassembled WGS sequence"/>
</dbReference>